<sequence>MPQEFFSTLTVVGEARLASAAALGSSLQLTHLAVGDGGGVRVMPTPAQTKLVREIRRAPVNRVETDPANPGQIIIEQVIPETEGGWWIREIGVFDKDGNLIAVGNCPDTYKPLLAEGSGRTQVIRMVLIVSSTDAITLKIDPSVVLATKQHVTETVAKAISDHVKQLDPHPQYATDEALTQGLDGKLGKTAQAADSEKLEGHPASYFAGAAAAAQLATEVARLWAQKVDLAAFAGASQSLQKNGYQKLPGGLIFQFGTAAIAATGSYVLLPIAFPNAFSVVIPGMHVAASPGTVANNNVGVQAQPDNLSRFVARCYQDGVGVARTIDWFAIGY</sequence>
<dbReference type="PANTHER" id="PTHR35191">
    <property type="entry name" value="PROPHAGE SIDE TAIL FIBER PROTEIN HOMOLOG STFQ-RELATED"/>
    <property type="match status" value="1"/>
</dbReference>
<evidence type="ECO:0000259" key="2">
    <source>
        <dbReference type="Pfam" id="PF21882"/>
    </source>
</evidence>
<evidence type="ECO:0000259" key="1">
    <source>
        <dbReference type="Pfam" id="PF12571"/>
    </source>
</evidence>
<dbReference type="RefSeq" id="WP_239894292.1">
    <property type="nucleotide sequence ID" value="NZ_JAJAXM010000025.1"/>
</dbReference>
<dbReference type="AlphaFoldDB" id="A0ABD4SSG9"/>
<dbReference type="InterPro" id="IPR054075">
    <property type="entry name" value="Gp53-like_C"/>
</dbReference>
<evidence type="ECO:0000313" key="3">
    <source>
        <dbReference type="EMBL" id="MCG9026710.1"/>
    </source>
</evidence>
<reference evidence="3 4" key="1">
    <citation type="submission" date="2021-10" db="EMBL/GenBank/DDBJ databases">
        <title>Whole-genome sequencing analysis of Laribacter hongkongensis: virulence gene profiles, carbohydrate-active enzyme prediction, and antimicrobial resistance characterization.</title>
        <authorList>
            <person name="Yuan P."/>
            <person name="Zhan Y."/>
            <person name="Chen D."/>
        </authorList>
    </citation>
    <scope>NUCLEOTIDE SEQUENCE [LARGE SCALE GENOMIC DNA]</scope>
    <source>
        <strain evidence="3 4">W67</strain>
    </source>
</reference>
<protein>
    <submittedName>
        <fullName evidence="3">Phage tail protein</fullName>
    </submittedName>
</protein>
<comment type="caution">
    <text evidence="3">The sequence shown here is derived from an EMBL/GenBank/DDBJ whole genome shotgun (WGS) entry which is preliminary data.</text>
</comment>
<feature type="domain" description="Phage tail fibre protein N-terminal" evidence="1">
    <location>
        <begin position="1"/>
        <end position="150"/>
    </location>
</feature>
<dbReference type="InterPro" id="IPR022225">
    <property type="entry name" value="Phage_tail_fibre_N"/>
</dbReference>
<dbReference type="InterPro" id="IPR051934">
    <property type="entry name" value="Phage_Tail_Fiber_Structural"/>
</dbReference>
<dbReference type="Pfam" id="PF21882">
    <property type="entry name" value="Gp53-like_C"/>
    <property type="match status" value="1"/>
</dbReference>
<dbReference type="Gene3D" id="2.60.40.3940">
    <property type="match status" value="1"/>
</dbReference>
<evidence type="ECO:0000313" key="4">
    <source>
        <dbReference type="Proteomes" id="UP001200247"/>
    </source>
</evidence>
<gene>
    <name evidence="3" type="ORF">LH440_12520</name>
</gene>
<proteinExistence type="predicted"/>
<dbReference type="Pfam" id="PF12571">
    <property type="entry name" value="Phage_tail_fib"/>
    <property type="match status" value="1"/>
</dbReference>
<organism evidence="3 4">
    <name type="scientific">Laribacter hongkongensis</name>
    <dbReference type="NCBI Taxonomy" id="168471"/>
    <lineage>
        <taxon>Bacteria</taxon>
        <taxon>Pseudomonadati</taxon>
        <taxon>Pseudomonadota</taxon>
        <taxon>Betaproteobacteria</taxon>
        <taxon>Neisseriales</taxon>
        <taxon>Aquaspirillaceae</taxon>
        <taxon>Laribacter</taxon>
    </lineage>
</organism>
<feature type="domain" description="Putative tail fiber protein gp53-like C-terminal" evidence="2">
    <location>
        <begin position="247"/>
        <end position="333"/>
    </location>
</feature>
<accession>A0ABD4SSG9</accession>
<dbReference type="Proteomes" id="UP001200247">
    <property type="component" value="Unassembled WGS sequence"/>
</dbReference>
<dbReference type="PANTHER" id="PTHR35191:SF1">
    <property type="entry name" value="PROPHAGE SIDE TAIL FIBER PROTEIN HOMOLOG STFQ-RELATED"/>
    <property type="match status" value="1"/>
</dbReference>
<dbReference type="EMBL" id="JAJAXM010000025">
    <property type="protein sequence ID" value="MCG9026710.1"/>
    <property type="molecule type" value="Genomic_DNA"/>
</dbReference>
<name>A0ABD4SSG9_9NEIS</name>